<sequence length="174" mass="19645">MIKNRLQPMDLMLLKPSPEQPLTRVLEEETPVDPHSQPSRFAIDNYHILAKIAYATYIFKGILFFATPIGCNAANEGAPGRHPADPGPQHSIGLEKLNRFKLLGATLLFIDAMEPTVPQDVHVCLLMNKEIMMMQQPMQAAPSKQIPQHIAERMESEWKEMRENAPPKPASQQR</sequence>
<keyword evidence="3" id="KW-1185">Reference proteome</keyword>
<accession>A0ABV0M6R1</accession>
<dbReference type="RefSeq" id="WP_348863991.1">
    <property type="nucleotide sequence ID" value="NZ_JBEAAL010000019.1"/>
</dbReference>
<gene>
    <name evidence="2" type="ORF">ABK249_21860</name>
</gene>
<evidence type="ECO:0000313" key="2">
    <source>
        <dbReference type="EMBL" id="MEQ1407573.1"/>
    </source>
</evidence>
<proteinExistence type="predicted"/>
<dbReference type="Proteomes" id="UP001496627">
    <property type="component" value="Unassembled WGS sequence"/>
</dbReference>
<evidence type="ECO:0000256" key="1">
    <source>
        <dbReference type="SAM" id="MobiDB-lite"/>
    </source>
</evidence>
<organism evidence="2 3">
    <name type="scientific">Neorhizobium phenanthreniclasticum</name>
    <dbReference type="NCBI Taxonomy" id="3157917"/>
    <lineage>
        <taxon>Bacteria</taxon>
        <taxon>Pseudomonadati</taxon>
        <taxon>Pseudomonadota</taxon>
        <taxon>Alphaproteobacteria</taxon>
        <taxon>Hyphomicrobiales</taxon>
        <taxon>Rhizobiaceae</taxon>
        <taxon>Rhizobium/Agrobacterium group</taxon>
        <taxon>Neorhizobium</taxon>
    </lineage>
</organism>
<evidence type="ECO:0000313" key="3">
    <source>
        <dbReference type="Proteomes" id="UP001496627"/>
    </source>
</evidence>
<feature type="region of interest" description="Disordered" evidence="1">
    <location>
        <begin position="153"/>
        <end position="174"/>
    </location>
</feature>
<name>A0ABV0M6R1_9HYPH</name>
<reference evidence="2 3" key="1">
    <citation type="submission" date="2024-05" db="EMBL/GenBank/DDBJ databases">
        <title>Neorhizobium sp. Rsf11, a plant growth promoting and heavy metal resistant PAH-degrader.</title>
        <authorList>
            <person name="Golubev S.N."/>
            <person name="Muratova A.Y."/>
            <person name="Markelova M.I."/>
        </authorList>
    </citation>
    <scope>NUCLEOTIDE SEQUENCE [LARGE SCALE GENOMIC DNA]</scope>
    <source>
        <strain evidence="2 3">Rsf11</strain>
    </source>
</reference>
<feature type="compositionally biased region" description="Basic and acidic residues" evidence="1">
    <location>
        <begin position="153"/>
        <end position="165"/>
    </location>
</feature>
<protein>
    <submittedName>
        <fullName evidence="2">Uncharacterized protein</fullName>
    </submittedName>
</protein>
<comment type="caution">
    <text evidence="2">The sequence shown here is derived from an EMBL/GenBank/DDBJ whole genome shotgun (WGS) entry which is preliminary data.</text>
</comment>
<dbReference type="EMBL" id="JBEAAL010000019">
    <property type="protein sequence ID" value="MEQ1407573.1"/>
    <property type="molecule type" value="Genomic_DNA"/>
</dbReference>